<keyword evidence="12" id="KW-1185">Reference proteome</keyword>
<keyword evidence="8 9" id="KW-0472">Membrane</keyword>
<keyword evidence="5 9" id="KW-0653">Protein transport</keyword>
<keyword evidence="4 9" id="KW-0812">Transmembrane</keyword>
<dbReference type="PANTHER" id="PTHR33162:SF1">
    <property type="entry name" value="SEC-INDEPENDENT PROTEIN TRANSLOCASE PROTEIN TATA, CHLOROPLASTIC"/>
    <property type="match status" value="1"/>
</dbReference>
<evidence type="ECO:0000256" key="7">
    <source>
        <dbReference type="ARBA" id="ARBA00023010"/>
    </source>
</evidence>
<keyword evidence="6 9" id="KW-1133">Transmembrane helix</keyword>
<evidence type="ECO:0000256" key="9">
    <source>
        <dbReference type="HAMAP-Rule" id="MF_00237"/>
    </source>
</evidence>
<organism evidence="11 12">
    <name type="scientific">Campylobacter majalis</name>
    <dbReference type="NCBI Taxonomy" id="2790656"/>
    <lineage>
        <taxon>Bacteria</taxon>
        <taxon>Pseudomonadati</taxon>
        <taxon>Campylobacterota</taxon>
        <taxon>Epsilonproteobacteria</taxon>
        <taxon>Campylobacterales</taxon>
        <taxon>Campylobacteraceae</taxon>
        <taxon>Campylobacter</taxon>
    </lineage>
</organism>
<comment type="subcellular location">
    <subcellularLocation>
        <location evidence="9">Cell membrane</location>
        <topology evidence="9">Single-pass membrane protein</topology>
    </subcellularLocation>
    <subcellularLocation>
        <location evidence="1">Membrane</location>
        <topology evidence="1">Single-pass membrane protein</topology>
    </subcellularLocation>
</comment>
<dbReference type="PANTHER" id="PTHR33162">
    <property type="entry name" value="SEC-INDEPENDENT PROTEIN TRANSLOCASE PROTEIN TATA, CHLOROPLASTIC"/>
    <property type="match status" value="1"/>
</dbReference>
<evidence type="ECO:0000256" key="8">
    <source>
        <dbReference type="ARBA" id="ARBA00023136"/>
    </source>
</evidence>
<reference evidence="11 12" key="1">
    <citation type="submission" date="2020-11" db="EMBL/GenBank/DDBJ databases">
        <authorList>
            <person name="Peeters C."/>
        </authorList>
    </citation>
    <scope>NUCLEOTIDE SEQUENCE [LARGE SCALE GENOMIC DNA]</scope>
    <source>
        <strain evidence="11 12">LMG 7974</strain>
    </source>
</reference>
<proteinExistence type="inferred from homology"/>
<dbReference type="Proteomes" id="UP000789803">
    <property type="component" value="Unassembled WGS sequence"/>
</dbReference>
<accession>A0ABN7K2M2</accession>
<dbReference type="Gene3D" id="1.20.5.3310">
    <property type="match status" value="1"/>
</dbReference>
<evidence type="ECO:0000256" key="1">
    <source>
        <dbReference type="ARBA" id="ARBA00004167"/>
    </source>
</evidence>
<keyword evidence="3 9" id="KW-1003">Cell membrane</keyword>
<keyword evidence="2 9" id="KW-0813">Transport</keyword>
<dbReference type="InterPro" id="IPR018448">
    <property type="entry name" value="TatB"/>
</dbReference>
<evidence type="ECO:0000256" key="10">
    <source>
        <dbReference type="SAM" id="Coils"/>
    </source>
</evidence>
<evidence type="ECO:0000256" key="6">
    <source>
        <dbReference type="ARBA" id="ARBA00022989"/>
    </source>
</evidence>
<dbReference type="EMBL" id="CAJHOF010000001">
    <property type="protein sequence ID" value="CAD7286798.1"/>
    <property type="molecule type" value="Genomic_DNA"/>
</dbReference>
<evidence type="ECO:0000256" key="5">
    <source>
        <dbReference type="ARBA" id="ARBA00022927"/>
    </source>
</evidence>
<gene>
    <name evidence="11" type="primary">tatB</name>
    <name evidence="11" type="ORF">LMG7974_00089</name>
</gene>
<evidence type="ECO:0000256" key="2">
    <source>
        <dbReference type="ARBA" id="ARBA00022448"/>
    </source>
</evidence>
<dbReference type="InterPro" id="IPR003369">
    <property type="entry name" value="TatA/B/E"/>
</dbReference>
<evidence type="ECO:0000256" key="3">
    <source>
        <dbReference type="ARBA" id="ARBA00022475"/>
    </source>
</evidence>
<comment type="caution">
    <text evidence="11">The sequence shown here is derived from an EMBL/GenBank/DDBJ whole genome shotgun (WGS) entry which is preliminary data.</text>
</comment>
<evidence type="ECO:0000256" key="4">
    <source>
        <dbReference type="ARBA" id="ARBA00022692"/>
    </source>
</evidence>
<dbReference type="HAMAP" id="MF_00237">
    <property type="entry name" value="TatB"/>
    <property type="match status" value="1"/>
</dbReference>
<dbReference type="Pfam" id="PF02416">
    <property type="entry name" value="TatA_B_E"/>
    <property type="match status" value="1"/>
</dbReference>
<name>A0ABN7K2M2_9BACT</name>
<dbReference type="RefSeq" id="WP_229931916.1">
    <property type="nucleotide sequence ID" value="NZ_CAJHOF010000001.1"/>
</dbReference>
<evidence type="ECO:0000313" key="11">
    <source>
        <dbReference type="EMBL" id="CAD7286798.1"/>
    </source>
</evidence>
<evidence type="ECO:0000313" key="12">
    <source>
        <dbReference type="Proteomes" id="UP000789803"/>
    </source>
</evidence>
<protein>
    <recommendedName>
        <fullName evidence="9">Sec-independent protein translocase protein TatB homolog</fullName>
    </recommendedName>
</protein>
<dbReference type="NCBIfam" id="TIGR01410">
    <property type="entry name" value="tatB"/>
    <property type="match status" value="1"/>
</dbReference>
<sequence length="133" mass="14803">MFGMSLPEIITIAVIAVIVLGPEKLPETMINIAKMFKAVKKSVNDAKASFDQEMKIAELKEDARKYKENLTKTTENVRKKLTFEELDELKKGVNDVKSSVSDSMDSIKKGIDSVKNPTKAIKDAVLDNDKKEA</sequence>
<dbReference type="PRINTS" id="PR01506">
    <property type="entry name" value="TATBPROTEIN"/>
</dbReference>
<comment type="similarity">
    <text evidence="9">Belongs to the TatB family.</text>
</comment>
<keyword evidence="7 9" id="KW-0811">Translocation</keyword>
<keyword evidence="10" id="KW-0175">Coiled coil</keyword>
<feature type="coiled-coil region" evidence="10">
    <location>
        <begin position="49"/>
        <end position="76"/>
    </location>
</feature>